<dbReference type="InterPro" id="IPR002508">
    <property type="entry name" value="MurNAc-LAA_cat"/>
</dbReference>
<dbReference type="InterPro" id="IPR003646">
    <property type="entry name" value="SH3-like_bac-type"/>
</dbReference>
<dbReference type="InterPro" id="IPR017293">
    <property type="entry name" value="N-acetylmuramoyl-L-ala_amidase"/>
</dbReference>
<keyword evidence="1" id="KW-0378">Hydrolase</keyword>
<dbReference type="GO" id="GO:0009253">
    <property type="term" value="P:peptidoglycan catabolic process"/>
    <property type="evidence" value="ECO:0007669"/>
    <property type="project" value="InterPro"/>
</dbReference>
<dbReference type="PIRSF" id="PIRSF037846">
    <property type="entry name" value="Autolysin_YrvJ_prd"/>
    <property type="match status" value="1"/>
</dbReference>
<keyword evidence="3" id="KW-1133">Transmembrane helix</keyword>
<keyword evidence="2" id="KW-0961">Cell wall biogenesis/degradation</keyword>
<keyword evidence="6" id="KW-1185">Reference proteome</keyword>
<keyword evidence="3" id="KW-0812">Transmembrane</keyword>
<dbReference type="AlphaFoldDB" id="A0A0R2CJ77"/>
<evidence type="ECO:0000259" key="4">
    <source>
        <dbReference type="PROSITE" id="PS51781"/>
    </source>
</evidence>
<dbReference type="InterPro" id="IPR050695">
    <property type="entry name" value="N-acetylmuramoyl_amidase_3"/>
</dbReference>
<dbReference type="SMART" id="SM00646">
    <property type="entry name" value="Ami_3"/>
    <property type="match status" value="1"/>
</dbReference>
<feature type="domain" description="SH3b" evidence="4">
    <location>
        <begin position="189"/>
        <end position="252"/>
    </location>
</feature>
<evidence type="ECO:0000256" key="3">
    <source>
        <dbReference type="SAM" id="Phobius"/>
    </source>
</evidence>
<dbReference type="Proteomes" id="UP000051789">
    <property type="component" value="Unassembled WGS sequence"/>
</dbReference>
<reference evidence="5 6" key="1">
    <citation type="journal article" date="2015" name="Genome Announc.">
        <title>Expanding the biotechnology potential of lactobacilli through comparative genomics of 213 strains and associated genera.</title>
        <authorList>
            <person name="Sun Z."/>
            <person name="Harris H.M."/>
            <person name="McCann A."/>
            <person name="Guo C."/>
            <person name="Argimon S."/>
            <person name="Zhang W."/>
            <person name="Yang X."/>
            <person name="Jeffery I.B."/>
            <person name="Cooney J.C."/>
            <person name="Kagawa T.F."/>
            <person name="Liu W."/>
            <person name="Song Y."/>
            <person name="Salvetti E."/>
            <person name="Wrobel A."/>
            <person name="Rasinkangas P."/>
            <person name="Parkhill J."/>
            <person name="Rea M.C."/>
            <person name="O'Sullivan O."/>
            <person name="Ritari J."/>
            <person name="Douillard F.P."/>
            <person name="Paul Ross R."/>
            <person name="Yang R."/>
            <person name="Briner A.E."/>
            <person name="Felis G.E."/>
            <person name="de Vos W.M."/>
            <person name="Barrangou R."/>
            <person name="Klaenhammer T.R."/>
            <person name="Caufield P.W."/>
            <person name="Cui Y."/>
            <person name="Zhang H."/>
            <person name="O'Toole P.W."/>
        </authorList>
    </citation>
    <scope>NUCLEOTIDE SEQUENCE [LARGE SCALE GENOMIC DNA]</scope>
    <source>
        <strain evidence="5 6">DSM 22698</strain>
    </source>
</reference>
<dbReference type="RefSeq" id="WP_056969014.1">
    <property type="nucleotide sequence ID" value="NZ_AYZK01000001.1"/>
</dbReference>
<dbReference type="Gene3D" id="3.40.630.40">
    <property type="entry name" value="Zn-dependent exopeptidases"/>
    <property type="match status" value="1"/>
</dbReference>
<feature type="domain" description="SH3b" evidence="4">
    <location>
        <begin position="37"/>
        <end position="101"/>
    </location>
</feature>
<sequence>MRKEQCQAERSHLKRWPLIILTTTLLIIAVVTTALLANTRNVDVDATVVNVRRGPGLAYGVEGQVTHGARLAILGEKNSWYRVRLPGNKVGWVASWLVNNNEATTGDAKTGVTTAAVNVRASSTANARKLGTLKSGAKIKVVYQEGAWSQIIYDGTAAWISSKYVKLDGASTNVSTSDQALANASAAAAANLSVTTKRNANLRNSAGINGSVAKNLPANTKLAVIGESGEWYEVKTNSGTTGYVASWVVTTPSNGTSTTTATSLSEATIVLDPGHGGSDTGALSTGDKYEKTYTLRTAEAIRSALAAAGANVVMTRSSDTFVSLAKRPKIAHQVKADAFISIHFDSSPQTNEASGHTVYYYSSKKDISLARNLNTALKGVGTPSRGIEFGDFEVLRDNQQPSVLLEMGYINDNSDFSKIRTTAYQQRVAADVVEGLRSYFENGAQH</sequence>
<evidence type="ECO:0000313" key="5">
    <source>
        <dbReference type="EMBL" id="KRM88150.1"/>
    </source>
</evidence>
<dbReference type="SMART" id="SM00287">
    <property type="entry name" value="SH3b"/>
    <property type="match status" value="3"/>
</dbReference>
<dbReference type="Pfam" id="PF01520">
    <property type="entry name" value="Amidase_3"/>
    <property type="match status" value="1"/>
</dbReference>
<name>A0A0R2CJ77_9LACO</name>
<accession>A0A0R2CJ77</accession>
<dbReference type="PANTHER" id="PTHR30404:SF7">
    <property type="entry name" value="CELL WALL AMIDASE LYTH-RELATED"/>
    <property type="match status" value="1"/>
</dbReference>
<dbReference type="CDD" id="cd02696">
    <property type="entry name" value="MurNAc-LAA"/>
    <property type="match status" value="1"/>
</dbReference>
<gene>
    <name evidence="5" type="ORF">FD19_GL000439</name>
</gene>
<dbReference type="PANTHER" id="PTHR30404">
    <property type="entry name" value="N-ACETYLMURAMOYL-L-ALANINE AMIDASE"/>
    <property type="match status" value="1"/>
</dbReference>
<evidence type="ECO:0000256" key="1">
    <source>
        <dbReference type="ARBA" id="ARBA00022801"/>
    </source>
</evidence>
<organism evidence="5 6">
    <name type="scientific">Lacticaseibacillus thailandensis DSM 22698 = JCM 13996</name>
    <dbReference type="NCBI Taxonomy" id="1423810"/>
    <lineage>
        <taxon>Bacteria</taxon>
        <taxon>Bacillati</taxon>
        <taxon>Bacillota</taxon>
        <taxon>Bacilli</taxon>
        <taxon>Lactobacillales</taxon>
        <taxon>Lactobacillaceae</taxon>
        <taxon>Lacticaseibacillus</taxon>
    </lineage>
</organism>
<dbReference type="Pfam" id="PF08239">
    <property type="entry name" value="SH3_3"/>
    <property type="match status" value="3"/>
</dbReference>
<dbReference type="STRING" id="1423810.FD19_GL000439"/>
<dbReference type="PATRIC" id="fig|1423810.4.peg.445"/>
<dbReference type="PROSITE" id="PS51781">
    <property type="entry name" value="SH3B"/>
    <property type="match status" value="3"/>
</dbReference>
<dbReference type="GO" id="GO:0071555">
    <property type="term" value="P:cell wall organization"/>
    <property type="evidence" value="ECO:0007669"/>
    <property type="project" value="UniProtKB-KW"/>
</dbReference>
<dbReference type="EMBL" id="AYZK01000001">
    <property type="protein sequence ID" value="KRM88150.1"/>
    <property type="molecule type" value="Genomic_DNA"/>
</dbReference>
<comment type="caution">
    <text evidence="5">The sequence shown here is derived from an EMBL/GenBank/DDBJ whole genome shotgun (WGS) entry which is preliminary data.</text>
</comment>
<dbReference type="SUPFAM" id="SSF53187">
    <property type="entry name" value="Zn-dependent exopeptidases"/>
    <property type="match status" value="1"/>
</dbReference>
<keyword evidence="3" id="KW-0472">Membrane</keyword>
<feature type="transmembrane region" description="Helical" evidence="3">
    <location>
        <begin position="16"/>
        <end position="37"/>
    </location>
</feature>
<proteinExistence type="predicted"/>
<evidence type="ECO:0000313" key="6">
    <source>
        <dbReference type="Proteomes" id="UP000051789"/>
    </source>
</evidence>
<dbReference type="GO" id="GO:0008745">
    <property type="term" value="F:N-acetylmuramoyl-L-alanine amidase activity"/>
    <property type="evidence" value="ECO:0007669"/>
    <property type="project" value="InterPro"/>
</dbReference>
<evidence type="ECO:0000256" key="2">
    <source>
        <dbReference type="ARBA" id="ARBA00023316"/>
    </source>
</evidence>
<protein>
    <submittedName>
        <fullName evidence="5">N-acetylmuramoyl-L-alanine amidase</fullName>
    </submittedName>
</protein>
<dbReference type="Gene3D" id="2.30.30.40">
    <property type="entry name" value="SH3 Domains"/>
    <property type="match status" value="3"/>
</dbReference>
<feature type="domain" description="SH3b" evidence="4">
    <location>
        <begin position="106"/>
        <end position="169"/>
    </location>
</feature>
<dbReference type="GO" id="GO:0030288">
    <property type="term" value="C:outer membrane-bounded periplasmic space"/>
    <property type="evidence" value="ECO:0007669"/>
    <property type="project" value="TreeGrafter"/>
</dbReference>